<dbReference type="EMBL" id="MU151093">
    <property type="protein sequence ID" value="KAF9450986.1"/>
    <property type="molecule type" value="Genomic_DNA"/>
</dbReference>
<organism evidence="1 2">
    <name type="scientific">Macrolepiota fuliginosa MF-IS2</name>
    <dbReference type="NCBI Taxonomy" id="1400762"/>
    <lineage>
        <taxon>Eukaryota</taxon>
        <taxon>Fungi</taxon>
        <taxon>Dikarya</taxon>
        <taxon>Basidiomycota</taxon>
        <taxon>Agaricomycotina</taxon>
        <taxon>Agaricomycetes</taxon>
        <taxon>Agaricomycetidae</taxon>
        <taxon>Agaricales</taxon>
        <taxon>Agaricineae</taxon>
        <taxon>Agaricaceae</taxon>
        <taxon>Macrolepiota</taxon>
    </lineage>
</organism>
<accession>A0A9P5XJP4</accession>
<evidence type="ECO:0000313" key="1">
    <source>
        <dbReference type="EMBL" id="KAF9450986.1"/>
    </source>
</evidence>
<keyword evidence="2" id="KW-1185">Reference proteome</keyword>
<dbReference type="Proteomes" id="UP000807342">
    <property type="component" value="Unassembled WGS sequence"/>
</dbReference>
<sequence length="284" mass="32504">MGFLDGGGILRGVNPSRTLDLFYRQILSGVPTDIFPTTMRILGLFVFYPHAVLSASDQVRFLNLDQATFCQSLLNLHSVVYVPPMDELHTARPRIYHTSFSDFLKDSSRSGKFWLNPDSVMNEVALQSLHWMENDDGSPSRKAILKFSAHNGWDACRQLSNDLIPDLINRLERVDFCRLKYAHITQGPGFVRFLQWLYSLGSIRNKSLISIRQETYQEQAPPNKMRVECHVRSPHNYIASFIPEVSTYELPFTLHLRLGKAVQVDISLEVKKLDLASPRAAWYC</sequence>
<protein>
    <submittedName>
        <fullName evidence="1">Uncharacterized protein</fullName>
    </submittedName>
</protein>
<evidence type="ECO:0000313" key="2">
    <source>
        <dbReference type="Proteomes" id="UP000807342"/>
    </source>
</evidence>
<gene>
    <name evidence="1" type="ORF">P691DRAFT_414748</name>
</gene>
<reference evidence="1" key="1">
    <citation type="submission" date="2020-11" db="EMBL/GenBank/DDBJ databases">
        <authorList>
            <consortium name="DOE Joint Genome Institute"/>
            <person name="Ahrendt S."/>
            <person name="Riley R."/>
            <person name="Andreopoulos W."/>
            <person name="Labutti K."/>
            <person name="Pangilinan J."/>
            <person name="Ruiz-Duenas F.J."/>
            <person name="Barrasa J.M."/>
            <person name="Sanchez-Garcia M."/>
            <person name="Camarero S."/>
            <person name="Miyauchi S."/>
            <person name="Serrano A."/>
            <person name="Linde D."/>
            <person name="Babiker R."/>
            <person name="Drula E."/>
            <person name="Ayuso-Fernandez I."/>
            <person name="Pacheco R."/>
            <person name="Padilla G."/>
            <person name="Ferreira P."/>
            <person name="Barriuso J."/>
            <person name="Kellner H."/>
            <person name="Castanera R."/>
            <person name="Alfaro M."/>
            <person name="Ramirez L."/>
            <person name="Pisabarro A.G."/>
            <person name="Kuo A."/>
            <person name="Tritt A."/>
            <person name="Lipzen A."/>
            <person name="He G."/>
            <person name="Yan M."/>
            <person name="Ng V."/>
            <person name="Cullen D."/>
            <person name="Martin F."/>
            <person name="Rosso M.-N."/>
            <person name="Henrissat B."/>
            <person name="Hibbett D."/>
            <person name="Martinez A.T."/>
            <person name="Grigoriev I.V."/>
        </authorList>
    </citation>
    <scope>NUCLEOTIDE SEQUENCE</scope>
    <source>
        <strain evidence="1">MF-IS2</strain>
    </source>
</reference>
<dbReference type="OrthoDB" id="2991765at2759"/>
<proteinExistence type="predicted"/>
<comment type="caution">
    <text evidence="1">The sequence shown here is derived from an EMBL/GenBank/DDBJ whole genome shotgun (WGS) entry which is preliminary data.</text>
</comment>
<dbReference type="AlphaFoldDB" id="A0A9P5XJP4"/>
<name>A0A9P5XJP4_9AGAR</name>